<evidence type="ECO:0008006" key="3">
    <source>
        <dbReference type="Google" id="ProtNLM"/>
    </source>
</evidence>
<reference evidence="2" key="1">
    <citation type="submission" date="2017-09" db="EMBL/GenBank/DDBJ databases">
        <title>Depth-based differentiation of microbial function through sediment-hosted aquifers and enrichment of novel symbionts in the deep terrestrial subsurface.</title>
        <authorList>
            <person name="Probst A.J."/>
            <person name="Ladd B."/>
            <person name="Jarett J.K."/>
            <person name="Geller-Mcgrath D.E."/>
            <person name="Sieber C.M.K."/>
            <person name="Emerson J.B."/>
            <person name="Anantharaman K."/>
            <person name="Thomas B.C."/>
            <person name="Malmstrom R."/>
            <person name="Stieglmeier M."/>
            <person name="Klingl A."/>
            <person name="Woyke T."/>
            <person name="Ryan C.M."/>
            <person name="Banfield J.F."/>
        </authorList>
    </citation>
    <scope>NUCLEOTIDE SEQUENCE [LARGE SCALE GENOMIC DNA]</scope>
</reference>
<comment type="caution">
    <text evidence="1">The sequence shown here is derived from an EMBL/GenBank/DDBJ whole genome shotgun (WGS) entry which is preliminary data.</text>
</comment>
<dbReference type="Proteomes" id="UP000228952">
    <property type="component" value="Unassembled WGS sequence"/>
</dbReference>
<dbReference type="EMBL" id="PFQB01000127">
    <property type="protein sequence ID" value="PJA12116.1"/>
    <property type="molecule type" value="Genomic_DNA"/>
</dbReference>
<dbReference type="AlphaFoldDB" id="A0A2M7W0J7"/>
<protein>
    <recommendedName>
        <fullName evidence="3">Succinylglutamate desuccinylase</fullName>
    </recommendedName>
</protein>
<name>A0A2M7W0J7_9BACT</name>
<evidence type="ECO:0000313" key="2">
    <source>
        <dbReference type="Proteomes" id="UP000228952"/>
    </source>
</evidence>
<dbReference type="Gene3D" id="3.40.630.10">
    <property type="entry name" value="Zn peptidases"/>
    <property type="match status" value="1"/>
</dbReference>
<dbReference type="SUPFAM" id="SSF53187">
    <property type="entry name" value="Zn-dependent exopeptidases"/>
    <property type="match status" value="1"/>
</dbReference>
<organism evidence="1 2">
    <name type="scientific">Candidatus Dojkabacteria bacterium CG_4_10_14_0_2_um_filter_Dojkabacteria_WS6_41_15</name>
    <dbReference type="NCBI Taxonomy" id="2014249"/>
    <lineage>
        <taxon>Bacteria</taxon>
        <taxon>Candidatus Dojkabacteria</taxon>
    </lineage>
</organism>
<sequence>MKFQKRKGITYFQKGKNPQLLIMSGTHGNEYHILPTVVSVVQEMESILPSFMYIPEASPSAVKQKTRVNGCGHDINRGFGKLVDPEVLALKELISPLSHVLGISFHEDLEFQEFYFYDTHSLGSEQLDTFRKQVKELKVPLRTGFDQPDDPALSYAIKEGYIDFVGAASKNGQFIEDWAMYHGHFTRFLTFEIPYKHEQVALLVKNCIQLALTLL</sequence>
<accession>A0A2M7W0J7</accession>
<proteinExistence type="predicted"/>
<gene>
    <name evidence="1" type="ORF">COX64_05055</name>
</gene>
<evidence type="ECO:0000313" key="1">
    <source>
        <dbReference type="EMBL" id="PJA12116.1"/>
    </source>
</evidence>